<feature type="compositionally biased region" description="Basic and acidic residues" evidence="1">
    <location>
        <begin position="350"/>
        <end position="373"/>
    </location>
</feature>
<feature type="compositionally biased region" description="Basic and acidic residues" evidence="1">
    <location>
        <begin position="437"/>
        <end position="479"/>
    </location>
</feature>
<evidence type="ECO:0000313" key="2">
    <source>
        <dbReference type="EMBL" id="CDW55704.1"/>
    </source>
</evidence>
<feature type="compositionally biased region" description="Basic and acidic residues" evidence="1">
    <location>
        <begin position="407"/>
        <end position="422"/>
    </location>
</feature>
<keyword evidence="3" id="KW-1185">Reference proteome</keyword>
<feature type="compositionally biased region" description="Polar residues" evidence="1">
    <location>
        <begin position="580"/>
        <end position="616"/>
    </location>
</feature>
<proteinExistence type="predicted"/>
<feature type="region of interest" description="Disordered" evidence="1">
    <location>
        <begin position="797"/>
        <end position="836"/>
    </location>
</feature>
<feature type="region of interest" description="Disordered" evidence="1">
    <location>
        <begin position="407"/>
        <end position="777"/>
    </location>
</feature>
<evidence type="ECO:0000313" key="3">
    <source>
        <dbReference type="Proteomes" id="UP000030665"/>
    </source>
</evidence>
<dbReference type="EMBL" id="HG805972">
    <property type="protein sequence ID" value="CDW55704.1"/>
    <property type="molecule type" value="Genomic_DNA"/>
</dbReference>
<dbReference type="AlphaFoldDB" id="A0A077Z7H0"/>
<dbReference type="Gene3D" id="1.20.58.2170">
    <property type="match status" value="1"/>
</dbReference>
<dbReference type="OrthoDB" id="10468738at2759"/>
<feature type="compositionally biased region" description="Polar residues" evidence="1">
    <location>
        <begin position="825"/>
        <end position="836"/>
    </location>
</feature>
<feature type="compositionally biased region" description="Basic and acidic residues" evidence="1">
    <location>
        <begin position="683"/>
        <end position="706"/>
    </location>
</feature>
<dbReference type="InterPro" id="IPR046426">
    <property type="entry name" value="DAXX_histone-bd_sf"/>
</dbReference>
<reference evidence="2" key="1">
    <citation type="submission" date="2014-01" db="EMBL/GenBank/DDBJ databases">
        <authorList>
            <person name="Aslett M."/>
        </authorList>
    </citation>
    <scope>NUCLEOTIDE SEQUENCE</scope>
</reference>
<dbReference type="Proteomes" id="UP000030665">
    <property type="component" value="Unassembled WGS sequence"/>
</dbReference>
<feature type="region of interest" description="Disordered" evidence="1">
    <location>
        <begin position="310"/>
        <end position="373"/>
    </location>
</feature>
<feature type="compositionally biased region" description="Polar residues" evidence="1">
    <location>
        <begin position="536"/>
        <end position="560"/>
    </location>
</feature>
<name>A0A077Z7H0_TRITR</name>
<protein>
    <submittedName>
        <fullName evidence="2">Uncharacterized protein</fullName>
    </submittedName>
</protein>
<feature type="compositionally biased region" description="Basic and acidic residues" evidence="1">
    <location>
        <begin position="566"/>
        <end position="579"/>
    </location>
</feature>
<accession>A0A077Z7H0</accession>
<organism evidence="2 3">
    <name type="scientific">Trichuris trichiura</name>
    <name type="common">Whipworm</name>
    <name type="synonym">Trichocephalus trichiurus</name>
    <dbReference type="NCBI Taxonomy" id="36087"/>
    <lineage>
        <taxon>Eukaryota</taxon>
        <taxon>Metazoa</taxon>
        <taxon>Ecdysozoa</taxon>
        <taxon>Nematoda</taxon>
        <taxon>Enoplea</taxon>
        <taxon>Dorylaimia</taxon>
        <taxon>Trichinellida</taxon>
        <taxon>Trichuridae</taxon>
        <taxon>Trichuris</taxon>
    </lineage>
</organism>
<dbReference type="GO" id="GO:0042393">
    <property type="term" value="F:histone binding"/>
    <property type="evidence" value="ECO:0007669"/>
    <property type="project" value="InterPro"/>
</dbReference>
<evidence type="ECO:0000256" key="1">
    <source>
        <dbReference type="SAM" id="MobiDB-lite"/>
    </source>
</evidence>
<reference evidence="2" key="2">
    <citation type="submission" date="2014-03" db="EMBL/GenBank/DDBJ databases">
        <title>The whipworm genome and dual-species transcriptomics of an intimate host-pathogen interaction.</title>
        <authorList>
            <person name="Foth B.J."/>
            <person name="Tsai I.J."/>
            <person name="Reid A.J."/>
            <person name="Bancroft A.J."/>
            <person name="Nichol S."/>
            <person name="Tracey A."/>
            <person name="Holroyd N."/>
            <person name="Cotton J.A."/>
            <person name="Stanley E.J."/>
            <person name="Zarowiecki M."/>
            <person name="Liu J.Z."/>
            <person name="Huckvale T."/>
            <person name="Cooper P.J."/>
            <person name="Grencis R.K."/>
            <person name="Berriman M."/>
        </authorList>
    </citation>
    <scope>NUCLEOTIDE SEQUENCE [LARGE SCALE GENOMIC DNA]</scope>
</reference>
<feature type="compositionally biased region" description="Acidic residues" evidence="1">
    <location>
        <begin position="318"/>
        <end position="331"/>
    </location>
</feature>
<gene>
    <name evidence="2" type="ORF">TTRE_0000397701</name>
</gene>
<feature type="compositionally biased region" description="Basic and acidic residues" evidence="1">
    <location>
        <begin position="650"/>
        <end position="666"/>
    </location>
</feature>
<sequence>MGEVGVDHSDVLEVYKTFMLTLKRLLRNEEDEELRKKAPLAFGKCFTTIEFNTIKSPDMVDRVKNLNEEMDKMDYFHSLKRLKEFLDDLKRAVDVVRSTAAAGTVEWIKLKNGSTKKTRGIKEEKRERIITNLLKAKRLLRKELMKTVSWSNPNDQRIEKLERLIEKLRNYLASREGVSTSTGRYSMEAAPDFTSSGIEQIDVSVRELLAKCFPAGRTLGSSGRQALRCPSVWDIRNVVLRASEEHKLGLPMKKVDEIVEKLATEIGLAVKSKEKYDFQLYMQDLEEFYYNSPRFLASPTVKRVLDISADDTSTSDSGADDSSTETDDVGVEDQSAERSIQKEPQVPGKVDAKGKKKEALNVAERQTEVEKQGPKRRLILTSGSFVGILGFSNLSILELPEHDAAKTSEKAEKKHIIEEKSNKPGLQSFERRRLKRPMVDDVSKEVDVSAESRREPLRPLKSIDTKRPSSLPRKPEKKSVSFSNDGKVDGLVTDTPFKSAFDNDKHKSAMRPPVKVAETVQLRNSELPVKKKSRTEPASSSKQQRSECNVSDQTDEQPVSTDMGEAEQRNVSKPQKEHANVSNSIKCDQNSSVKTRSNRTPQPSSSLSKAQGSKTASFRDIRQLLAVESVRRSELAQKQKATISPTLEEESMKDKKIGEPKSERSVQIKNKQRKPVSGASSQEESKDDTPIQNKEELSMENKKQMKGEAGNVDAQANKHRQADETPGGSKKPITRSSGNLSEEGPYKSTRSRMSYQPRSVATEVKAVNGGKTSPLIKKGSDALKDVVKLRIEGALKKEPKPAVSGFLKNSPRSDLPQLRKALSKESGNNHATTGNV</sequence>